<evidence type="ECO:0000313" key="3">
    <source>
        <dbReference type="Proteomes" id="UP000299102"/>
    </source>
</evidence>
<reference evidence="2 3" key="1">
    <citation type="journal article" date="2019" name="Commun. Biol.">
        <title>The bagworm genome reveals a unique fibroin gene that provides high tensile strength.</title>
        <authorList>
            <person name="Kono N."/>
            <person name="Nakamura H."/>
            <person name="Ohtoshi R."/>
            <person name="Tomita M."/>
            <person name="Numata K."/>
            <person name="Arakawa K."/>
        </authorList>
    </citation>
    <scope>NUCLEOTIDE SEQUENCE [LARGE SCALE GENOMIC DNA]</scope>
</reference>
<protein>
    <submittedName>
        <fullName evidence="2">Uncharacterized protein</fullName>
    </submittedName>
</protein>
<evidence type="ECO:0000313" key="2">
    <source>
        <dbReference type="EMBL" id="GBP55550.1"/>
    </source>
</evidence>
<proteinExistence type="predicted"/>
<gene>
    <name evidence="2" type="ORF">EVAR_34384_1</name>
</gene>
<dbReference type="AlphaFoldDB" id="A0A4C1WXF5"/>
<feature type="region of interest" description="Disordered" evidence="1">
    <location>
        <begin position="15"/>
        <end position="72"/>
    </location>
</feature>
<organism evidence="2 3">
    <name type="scientific">Eumeta variegata</name>
    <name type="common">Bagworm moth</name>
    <name type="synonym">Eumeta japonica</name>
    <dbReference type="NCBI Taxonomy" id="151549"/>
    <lineage>
        <taxon>Eukaryota</taxon>
        <taxon>Metazoa</taxon>
        <taxon>Ecdysozoa</taxon>
        <taxon>Arthropoda</taxon>
        <taxon>Hexapoda</taxon>
        <taxon>Insecta</taxon>
        <taxon>Pterygota</taxon>
        <taxon>Neoptera</taxon>
        <taxon>Endopterygota</taxon>
        <taxon>Lepidoptera</taxon>
        <taxon>Glossata</taxon>
        <taxon>Ditrysia</taxon>
        <taxon>Tineoidea</taxon>
        <taxon>Psychidae</taxon>
        <taxon>Oiketicinae</taxon>
        <taxon>Eumeta</taxon>
    </lineage>
</organism>
<sequence length="158" mass="17637">MLYQKKFAIDCAAARATSAGEPGRGGRRRDAKTKCPAATRDISKHATGDASRTRHRAQTGPTVRQDQRGIPKKKRITELEPIVPRSTFCYAVCVVRITSETTNAIFPPSRSFTCVRRGPQYKLWGAHVNYSAAAVFRRAARGRLANARRRGRPRLTRD</sequence>
<comment type="caution">
    <text evidence="2">The sequence shown here is derived from an EMBL/GenBank/DDBJ whole genome shotgun (WGS) entry which is preliminary data.</text>
</comment>
<dbReference type="EMBL" id="BGZK01000672">
    <property type="protein sequence ID" value="GBP55550.1"/>
    <property type="molecule type" value="Genomic_DNA"/>
</dbReference>
<name>A0A4C1WXF5_EUMVA</name>
<keyword evidence="3" id="KW-1185">Reference proteome</keyword>
<dbReference type="Proteomes" id="UP000299102">
    <property type="component" value="Unassembled WGS sequence"/>
</dbReference>
<evidence type="ECO:0000256" key="1">
    <source>
        <dbReference type="SAM" id="MobiDB-lite"/>
    </source>
</evidence>
<accession>A0A4C1WXF5</accession>